<evidence type="ECO:0000259" key="12">
    <source>
        <dbReference type="Pfam" id="PF25508"/>
    </source>
</evidence>
<feature type="domain" description="Ion transport" evidence="10">
    <location>
        <begin position="898"/>
        <end position="1143"/>
    </location>
</feature>
<sequence length="1306" mass="150261">MYHEVSDDLGSQSQLNPNNESNMLCSQAMSCHIACGGNQSSSKTIKDTSFMPVIRAKTAFQGLILQPRKQQSFKDAKHKFILDRFRYKECIKFVHDLSKDQGSDSDFRCYCGELESKHYKSSIGVESEADKWSESEDIKTFRPTNAFGQIEFSDSLTQKPVEFVRISDEDRLEDVMLLIKDYWRMLEPEKPNLCISVIGGAKNFVLEGHKKDVFYSGLIQAAHSTKAWIVTSGLNLGIVRVVGDALQDQSFYSDKWKNVGSLRCLGIAPWGYVLNRETLISEDHNTPIRYVLSNFIATGCPVSLNENHTHYIFVDDGRRRRYGGSKSAEYRAKLEKQIALPPNKGGFGIPVVLVIVEGGHDVFIDARNSIIENVPVVICSGTGRAADVLTLAMLFRLKYRSQFSGFSSDEIAVLKEKLLPVSMTPDKVSDALGMIYTIVRNPELITTFDMNHSDDFDLAILSALIKVSPYVEKQLQLAFTWGRSDIAQEKIFRKGRPIRLETLEYFMLKALKGDKLEFVKILLHNGVTMKSFLTVARLQELYNDSDRREGFVKCLKHHNLFPSMKTSFTHEVMIIKDGDSNNNDKNNNHNSNTNNNINVRKGSDQITTGLLPVDDYDSKGLISMSPSQKNRIRLPIINKLLKRMLGNFHNTSYDFNNEKLESEPGAEIFHQLFTSPFEELFLWAVLHQRQKMALYFWECCDNPLILALIACCLYSNMKKSLPTYDTESRALYESYIREFETIAVRLLERCYETDEKLTSVLLERDTHLWGNFNCIHLAAQSIRRKFISSTACQDSLYYAWHQGIRVNLLILLCTLICPPLLFSDRLLEWENTSSLVYTDTSSNNEDFDEFMNNINSNNHPLIHGKTCSHQDSTSFSKYDKIKWKFHAFYSAPRTKFAFNALIYVLFVLYFSYTLLFETLPDKISIHEIIVITYFTAMLIDLIRQIVKSYDKRFEQFHLRWNHYYWNKFDLLLVGLATVSALLRIGLSKTFLYAKSCYVITLIGCYLRIYRLYSHHPRLGPKLVMIHSMLVELLMFLFILVIVLVGYGVSQQVLLYPYRSHFTWTVVRDVFVFPYWNLFGELMLDYAFAEKEGCPSNSVNTEECPTFNFLSPLFLAVYLMIAAILLMNLLIAIFSNVFEKIEENSIELWKFNILSLVLEYSNRPILPVPLSAVITIAEFIIYCLCMKQITGKITHLLNRFTTPFYMTTESKVVDDDTPSDRDDTDAEKVLTTGDESKCTFECYSYTSRLVPDYLRLTPVVIDQNSKYFDEYFKAKQVENFCKRSLLKEEQRSNTVTSCPQNNAMLLS</sequence>
<dbReference type="Pfam" id="PF25508">
    <property type="entry name" value="TRPM2"/>
    <property type="match status" value="2"/>
</dbReference>
<feature type="transmembrane region" description="Helical" evidence="9">
    <location>
        <begin position="1108"/>
        <end position="1133"/>
    </location>
</feature>
<feature type="domain" description="TRPM SLOG" evidence="11">
    <location>
        <begin position="162"/>
        <end position="398"/>
    </location>
</feature>
<evidence type="ECO:0000256" key="6">
    <source>
        <dbReference type="ARBA" id="ARBA00023136"/>
    </source>
</evidence>
<evidence type="ECO:0008006" key="15">
    <source>
        <dbReference type="Google" id="ProtNLM"/>
    </source>
</evidence>
<dbReference type="GO" id="GO:0030001">
    <property type="term" value="P:metal ion transport"/>
    <property type="evidence" value="ECO:0007669"/>
    <property type="project" value="TreeGrafter"/>
</dbReference>
<dbReference type="GO" id="GO:0005886">
    <property type="term" value="C:plasma membrane"/>
    <property type="evidence" value="ECO:0007669"/>
    <property type="project" value="TreeGrafter"/>
</dbReference>
<feature type="transmembrane region" description="Helical" evidence="9">
    <location>
        <begin position="896"/>
        <end position="917"/>
    </location>
</feature>
<evidence type="ECO:0000256" key="9">
    <source>
        <dbReference type="SAM" id="Phobius"/>
    </source>
</evidence>
<keyword evidence="3 9" id="KW-0812">Transmembrane</keyword>
<evidence type="ECO:0000256" key="2">
    <source>
        <dbReference type="ARBA" id="ARBA00022448"/>
    </source>
</evidence>
<comment type="subcellular location">
    <subcellularLocation>
        <location evidence="1">Membrane</location>
        <topology evidence="1">Multi-pass membrane protein</topology>
    </subcellularLocation>
</comment>
<evidence type="ECO:0000256" key="5">
    <source>
        <dbReference type="ARBA" id="ARBA00023065"/>
    </source>
</evidence>
<dbReference type="PANTHER" id="PTHR13800:SF1">
    <property type="entry name" value="TRANSIENT RECEPTOR POTENTIAL CATION CHANNEL TRPM"/>
    <property type="match status" value="1"/>
</dbReference>
<reference evidence="14" key="2">
    <citation type="submission" date="2023-11" db="UniProtKB">
        <authorList>
            <consortium name="WormBaseParasite"/>
        </authorList>
    </citation>
    <scope>IDENTIFICATION</scope>
</reference>
<evidence type="ECO:0000256" key="1">
    <source>
        <dbReference type="ARBA" id="ARBA00004141"/>
    </source>
</evidence>
<dbReference type="WBParaSite" id="TREG1_90310.1">
    <property type="protein sequence ID" value="TREG1_90310.1"/>
    <property type="gene ID" value="TREG1_90310"/>
</dbReference>
<evidence type="ECO:0000256" key="4">
    <source>
        <dbReference type="ARBA" id="ARBA00022989"/>
    </source>
</evidence>
<feature type="transmembrane region" description="Helical" evidence="9">
    <location>
        <begin position="990"/>
        <end position="1008"/>
    </location>
</feature>
<feature type="transmembrane region" description="Helical" evidence="9">
    <location>
        <begin position="1069"/>
        <end position="1087"/>
    </location>
</feature>
<keyword evidence="13" id="KW-1185">Reference proteome</keyword>
<keyword evidence="7" id="KW-0407">Ion channel</keyword>
<feature type="transmembrane region" description="Helical" evidence="9">
    <location>
        <begin position="963"/>
        <end position="984"/>
    </location>
</feature>
<reference evidence="13" key="1">
    <citation type="submission" date="2022-06" db="EMBL/GenBank/DDBJ databases">
        <authorList>
            <person name="Berger JAMES D."/>
            <person name="Berger JAMES D."/>
        </authorList>
    </citation>
    <scope>NUCLEOTIDE SEQUENCE [LARGE SCALE GENOMIC DNA]</scope>
</reference>
<evidence type="ECO:0000313" key="14">
    <source>
        <dbReference type="WBParaSite" id="TREG1_90310.1"/>
    </source>
</evidence>
<evidence type="ECO:0000259" key="10">
    <source>
        <dbReference type="Pfam" id="PF00520"/>
    </source>
</evidence>
<feature type="compositionally biased region" description="Low complexity" evidence="8">
    <location>
        <begin position="581"/>
        <end position="598"/>
    </location>
</feature>
<dbReference type="Pfam" id="PF18139">
    <property type="entry name" value="LSDAT_euk"/>
    <property type="match status" value="1"/>
</dbReference>
<evidence type="ECO:0000259" key="11">
    <source>
        <dbReference type="Pfam" id="PF18139"/>
    </source>
</evidence>
<dbReference type="InterPro" id="IPR041491">
    <property type="entry name" value="TRPM_SLOG"/>
</dbReference>
<feature type="transmembrane region" description="Helical" evidence="9">
    <location>
        <begin position="923"/>
        <end position="942"/>
    </location>
</feature>
<protein>
    <recommendedName>
        <fullName evidence="15">LSDAT_euk domain-containing protein</fullName>
    </recommendedName>
</protein>
<dbReference type="PANTHER" id="PTHR13800">
    <property type="entry name" value="TRANSIENT RECEPTOR POTENTIAL CATION CHANNEL, SUBFAMILY M, MEMBER 6"/>
    <property type="match status" value="1"/>
</dbReference>
<keyword evidence="6 9" id="KW-0472">Membrane</keyword>
<dbReference type="InterPro" id="IPR057366">
    <property type="entry name" value="TRPM-like"/>
</dbReference>
<feature type="domain" description="TRPM-like" evidence="12">
    <location>
        <begin position="490"/>
        <end position="559"/>
    </location>
</feature>
<feature type="transmembrane region" description="Helical" evidence="9">
    <location>
        <begin position="1164"/>
        <end position="1184"/>
    </location>
</feature>
<dbReference type="Pfam" id="PF00520">
    <property type="entry name" value="Ion_trans"/>
    <property type="match status" value="1"/>
</dbReference>
<organism evidence="13 14">
    <name type="scientific">Trichobilharzia regenti</name>
    <name type="common">Nasal bird schistosome</name>
    <dbReference type="NCBI Taxonomy" id="157069"/>
    <lineage>
        <taxon>Eukaryota</taxon>
        <taxon>Metazoa</taxon>
        <taxon>Spiralia</taxon>
        <taxon>Lophotrochozoa</taxon>
        <taxon>Platyhelminthes</taxon>
        <taxon>Trematoda</taxon>
        <taxon>Digenea</taxon>
        <taxon>Strigeidida</taxon>
        <taxon>Schistosomatoidea</taxon>
        <taxon>Schistosomatidae</taxon>
        <taxon>Trichobilharzia</taxon>
    </lineage>
</organism>
<dbReference type="InterPro" id="IPR050927">
    <property type="entry name" value="TRPM"/>
</dbReference>
<evidence type="ECO:0000256" key="7">
    <source>
        <dbReference type="ARBA" id="ARBA00023303"/>
    </source>
</evidence>
<feature type="domain" description="TRPM-like" evidence="12">
    <location>
        <begin position="670"/>
        <end position="788"/>
    </location>
</feature>
<dbReference type="GO" id="GO:0005261">
    <property type="term" value="F:monoatomic cation channel activity"/>
    <property type="evidence" value="ECO:0007669"/>
    <property type="project" value="TreeGrafter"/>
</dbReference>
<evidence type="ECO:0000256" key="8">
    <source>
        <dbReference type="SAM" id="MobiDB-lite"/>
    </source>
</evidence>
<accession>A0AA85KIZ8</accession>
<evidence type="ECO:0000256" key="3">
    <source>
        <dbReference type="ARBA" id="ARBA00022692"/>
    </source>
</evidence>
<proteinExistence type="predicted"/>
<keyword evidence="4 9" id="KW-1133">Transmembrane helix</keyword>
<keyword evidence="2" id="KW-0813">Transport</keyword>
<keyword evidence="5" id="KW-0406">Ion transport</keyword>
<feature type="region of interest" description="Disordered" evidence="8">
    <location>
        <begin position="579"/>
        <end position="601"/>
    </location>
</feature>
<evidence type="ECO:0000313" key="13">
    <source>
        <dbReference type="Proteomes" id="UP000050795"/>
    </source>
</evidence>
<dbReference type="Proteomes" id="UP000050795">
    <property type="component" value="Unassembled WGS sequence"/>
</dbReference>
<dbReference type="InterPro" id="IPR005821">
    <property type="entry name" value="Ion_trans_dom"/>
</dbReference>
<name>A0AA85KIZ8_TRIRE</name>
<feature type="transmembrane region" description="Helical" evidence="9">
    <location>
        <begin position="1029"/>
        <end position="1049"/>
    </location>
</feature>